<evidence type="ECO:0000313" key="2">
    <source>
        <dbReference type="EMBL" id="KAB2341624.1"/>
    </source>
</evidence>
<organism evidence="2 3">
    <name type="scientific">Actinomadura rudentiformis</name>
    <dbReference type="NCBI Taxonomy" id="359158"/>
    <lineage>
        <taxon>Bacteria</taxon>
        <taxon>Bacillati</taxon>
        <taxon>Actinomycetota</taxon>
        <taxon>Actinomycetes</taxon>
        <taxon>Streptosporangiales</taxon>
        <taxon>Thermomonosporaceae</taxon>
        <taxon>Actinomadura</taxon>
    </lineage>
</organism>
<proteinExistence type="predicted"/>
<gene>
    <name evidence="2" type="ORF">F8566_41580</name>
</gene>
<dbReference type="AlphaFoldDB" id="A0A6H9Y9C4"/>
<dbReference type="Pfam" id="PF19681">
    <property type="entry name" value="DUF6183"/>
    <property type="match status" value="1"/>
</dbReference>
<keyword evidence="3" id="KW-1185">Reference proteome</keyword>
<dbReference type="OrthoDB" id="3872040at2"/>
<dbReference type="RefSeq" id="WP_151568441.1">
    <property type="nucleotide sequence ID" value="NZ_WBMT01000025.1"/>
</dbReference>
<accession>A0A6H9Y9C4</accession>
<evidence type="ECO:0000256" key="1">
    <source>
        <dbReference type="SAM" id="MobiDB-lite"/>
    </source>
</evidence>
<evidence type="ECO:0000313" key="3">
    <source>
        <dbReference type="Proteomes" id="UP000468735"/>
    </source>
</evidence>
<protein>
    <submittedName>
        <fullName evidence="2">Uncharacterized protein</fullName>
    </submittedName>
</protein>
<comment type="caution">
    <text evidence="2">The sequence shown here is derived from an EMBL/GenBank/DDBJ whole genome shotgun (WGS) entry which is preliminary data.</text>
</comment>
<feature type="region of interest" description="Disordered" evidence="1">
    <location>
        <begin position="1"/>
        <end position="20"/>
    </location>
</feature>
<sequence>MIPPLTAKDQDRAHPSGDPLRAVKPSDFKVVEVGWPAARYAKAVLLAYQAQDDAICEARLFKFDRPLGRVRFGKSVLLRLEAESIWEERRGDLDVRQADAGEVREALRYYARRDGLLSHGRNRELAELDAWSSYAALSGALSGDAEGPVPARREIARAAHRCEWLMFSSPWHTRAAAFWDLGIAALWPGRDTIAILAATDSD</sequence>
<dbReference type="InterPro" id="IPR045756">
    <property type="entry name" value="DUF6183"/>
</dbReference>
<reference evidence="2 3" key="1">
    <citation type="submission" date="2019-09" db="EMBL/GenBank/DDBJ databases">
        <title>Actinomadura physcomitrii sp. nov., a novel actinomycete isolated from moss [Physcomitrium sphaericum (Ludw) Fuernr].</title>
        <authorList>
            <person name="Zhuang X."/>
            <person name="Liu C."/>
        </authorList>
    </citation>
    <scope>NUCLEOTIDE SEQUENCE [LARGE SCALE GENOMIC DNA]</scope>
    <source>
        <strain evidence="2 3">HMC1</strain>
    </source>
</reference>
<name>A0A6H9Y9C4_9ACTN</name>
<dbReference type="Proteomes" id="UP000468735">
    <property type="component" value="Unassembled WGS sequence"/>
</dbReference>
<dbReference type="EMBL" id="WBMT01000025">
    <property type="protein sequence ID" value="KAB2341624.1"/>
    <property type="molecule type" value="Genomic_DNA"/>
</dbReference>